<evidence type="ECO:0000313" key="6">
    <source>
        <dbReference type="EMBL" id="KAH3873715.1"/>
    </source>
</evidence>
<sequence length="84" mass="9709">MLRVYEDHICMETFDSPRILPCQHNLCKRCLRTLAWKHCVLSGSHVMKKTDFPCPSCRHDCKLGKVGEAITEDKLFARFQKIGS</sequence>
<dbReference type="GO" id="GO:0061630">
    <property type="term" value="F:ubiquitin protein ligase activity"/>
    <property type="evidence" value="ECO:0007669"/>
    <property type="project" value="TreeGrafter"/>
</dbReference>
<dbReference type="PROSITE" id="PS50089">
    <property type="entry name" value="ZF_RING_2"/>
    <property type="match status" value="1"/>
</dbReference>
<evidence type="ECO:0000313" key="7">
    <source>
        <dbReference type="Proteomes" id="UP000828390"/>
    </source>
</evidence>
<name>A0A9D4MCJ5_DREPO</name>
<dbReference type="InterPro" id="IPR013083">
    <property type="entry name" value="Znf_RING/FYVE/PHD"/>
</dbReference>
<dbReference type="EMBL" id="JAIWYP010000002">
    <property type="protein sequence ID" value="KAH3873715.1"/>
    <property type="molecule type" value="Genomic_DNA"/>
</dbReference>
<proteinExistence type="predicted"/>
<dbReference type="PANTHER" id="PTHR25462">
    <property type="entry name" value="BONUS, ISOFORM C-RELATED"/>
    <property type="match status" value="1"/>
</dbReference>
<feature type="domain" description="RING-type" evidence="5">
    <location>
        <begin position="9"/>
        <end position="58"/>
    </location>
</feature>
<dbReference type="InterPro" id="IPR017907">
    <property type="entry name" value="Znf_RING_CS"/>
</dbReference>
<accession>A0A9D4MCJ5</accession>
<keyword evidence="3" id="KW-0862">Zinc</keyword>
<dbReference type="InterPro" id="IPR001841">
    <property type="entry name" value="Znf_RING"/>
</dbReference>
<dbReference type="Pfam" id="PF13445">
    <property type="entry name" value="zf-RING_UBOX"/>
    <property type="match status" value="1"/>
</dbReference>
<dbReference type="Gene3D" id="3.30.40.10">
    <property type="entry name" value="Zinc/RING finger domain, C3HC4 (zinc finger)"/>
    <property type="match status" value="1"/>
</dbReference>
<dbReference type="InterPro" id="IPR047153">
    <property type="entry name" value="TRIM45/56/19-like"/>
</dbReference>
<dbReference type="GO" id="GO:0008270">
    <property type="term" value="F:zinc ion binding"/>
    <property type="evidence" value="ECO:0007669"/>
    <property type="project" value="UniProtKB-KW"/>
</dbReference>
<gene>
    <name evidence="6" type="ORF">DPMN_036951</name>
</gene>
<dbReference type="InterPro" id="IPR027370">
    <property type="entry name" value="Znf-RING_euk"/>
</dbReference>
<keyword evidence="2 4" id="KW-0863">Zinc-finger</keyword>
<dbReference type="PANTHER" id="PTHR25462:SF296">
    <property type="entry name" value="MEIOTIC P26, ISOFORM F"/>
    <property type="match status" value="1"/>
</dbReference>
<reference evidence="6" key="1">
    <citation type="journal article" date="2019" name="bioRxiv">
        <title>The Genome of the Zebra Mussel, Dreissena polymorpha: A Resource for Invasive Species Research.</title>
        <authorList>
            <person name="McCartney M.A."/>
            <person name="Auch B."/>
            <person name="Kono T."/>
            <person name="Mallez S."/>
            <person name="Zhang Y."/>
            <person name="Obille A."/>
            <person name="Becker A."/>
            <person name="Abrahante J.E."/>
            <person name="Garbe J."/>
            <person name="Badalamenti J.P."/>
            <person name="Herman A."/>
            <person name="Mangelson H."/>
            <person name="Liachko I."/>
            <person name="Sullivan S."/>
            <person name="Sone E.D."/>
            <person name="Koren S."/>
            <person name="Silverstein K.A.T."/>
            <person name="Beckman K.B."/>
            <person name="Gohl D.M."/>
        </authorList>
    </citation>
    <scope>NUCLEOTIDE SEQUENCE</scope>
    <source>
        <strain evidence="6">Duluth1</strain>
        <tissue evidence="6">Whole animal</tissue>
    </source>
</reference>
<evidence type="ECO:0000259" key="5">
    <source>
        <dbReference type="PROSITE" id="PS50089"/>
    </source>
</evidence>
<evidence type="ECO:0000256" key="2">
    <source>
        <dbReference type="ARBA" id="ARBA00022771"/>
    </source>
</evidence>
<reference evidence="6" key="2">
    <citation type="submission" date="2020-11" db="EMBL/GenBank/DDBJ databases">
        <authorList>
            <person name="McCartney M.A."/>
            <person name="Auch B."/>
            <person name="Kono T."/>
            <person name="Mallez S."/>
            <person name="Becker A."/>
            <person name="Gohl D.M."/>
            <person name="Silverstein K.A.T."/>
            <person name="Koren S."/>
            <person name="Bechman K.B."/>
            <person name="Herman A."/>
            <person name="Abrahante J.E."/>
            <person name="Garbe J."/>
        </authorList>
    </citation>
    <scope>NUCLEOTIDE SEQUENCE</scope>
    <source>
        <strain evidence="6">Duluth1</strain>
        <tissue evidence="6">Whole animal</tissue>
    </source>
</reference>
<comment type="caution">
    <text evidence="6">The sequence shown here is derived from an EMBL/GenBank/DDBJ whole genome shotgun (WGS) entry which is preliminary data.</text>
</comment>
<dbReference type="Proteomes" id="UP000828390">
    <property type="component" value="Unassembled WGS sequence"/>
</dbReference>
<dbReference type="PROSITE" id="PS00518">
    <property type="entry name" value="ZF_RING_1"/>
    <property type="match status" value="1"/>
</dbReference>
<evidence type="ECO:0000256" key="1">
    <source>
        <dbReference type="ARBA" id="ARBA00022723"/>
    </source>
</evidence>
<keyword evidence="7" id="KW-1185">Reference proteome</keyword>
<organism evidence="6 7">
    <name type="scientific">Dreissena polymorpha</name>
    <name type="common">Zebra mussel</name>
    <name type="synonym">Mytilus polymorpha</name>
    <dbReference type="NCBI Taxonomy" id="45954"/>
    <lineage>
        <taxon>Eukaryota</taxon>
        <taxon>Metazoa</taxon>
        <taxon>Spiralia</taxon>
        <taxon>Lophotrochozoa</taxon>
        <taxon>Mollusca</taxon>
        <taxon>Bivalvia</taxon>
        <taxon>Autobranchia</taxon>
        <taxon>Heteroconchia</taxon>
        <taxon>Euheterodonta</taxon>
        <taxon>Imparidentia</taxon>
        <taxon>Neoheterodontei</taxon>
        <taxon>Myida</taxon>
        <taxon>Dreissenoidea</taxon>
        <taxon>Dreissenidae</taxon>
        <taxon>Dreissena</taxon>
    </lineage>
</organism>
<evidence type="ECO:0000256" key="3">
    <source>
        <dbReference type="ARBA" id="ARBA00022833"/>
    </source>
</evidence>
<evidence type="ECO:0000256" key="4">
    <source>
        <dbReference type="PROSITE-ProRule" id="PRU00175"/>
    </source>
</evidence>
<keyword evidence="1" id="KW-0479">Metal-binding</keyword>
<dbReference type="SUPFAM" id="SSF57850">
    <property type="entry name" value="RING/U-box"/>
    <property type="match status" value="1"/>
</dbReference>
<dbReference type="AlphaFoldDB" id="A0A9D4MCJ5"/>
<dbReference type="SMART" id="SM00184">
    <property type="entry name" value="RING"/>
    <property type="match status" value="1"/>
</dbReference>
<protein>
    <recommendedName>
        <fullName evidence="5">RING-type domain-containing protein</fullName>
    </recommendedName>
</protein>